<dbReference type="Proteomes" id="UP001501588">
    <property type="component" value="Unassembled WGS sequence"/>
</dbReference>
<dbReference type="PANTHER" id="PTHR30033:SF2">
    <property type="entry name" value="FLAGELLAR HOOK PROTEIN"/>
    <property type="match status" value="1"/>
</dbReference>
<sequence>MSLDLALNIARSGLAAVQRGLAQNAQNVANADTAGYTRKAVAQEALVADGRPMGLRTAEARRDVDAALAVRLDASRAAAAGAAAREGLLSGVEAAHGTGNGDGLADALAGLRNGLIALRGAPAEAGKQMAALEGARGVAEGLNRLSDAIGAARQRAQDGIVDEVASANAALREIAGLTLKIKNGGDGGTASLEDRRDLAVARLSESVEVRAVRRPGGDLLLVARGGVVLPLDPDRDALATSGATVRPGASFASGTLPGVTLNGIDVTGQIGGGRLGEFVALRDNTLPRYQAEADVLAATVAGRLDAQGLRLFTDADGAVPDPATAYAGGAQVGFAGHVRLNPAVEADPALLRDGTHAVAGSAGGPTAFAPNPAGGPAGFTTLLNRVLDHGLGAEASAGAPWPAIRTSGLGPDGTLASPFAAPPGLEGYAARLAAAQTGDRAAATEARTGAEALRGVLEEKFGQRSGVDPDAEMAAMVQLQNAYAANARVLGTVQSMWDSLLSAVR</sequence>
<dbReference type="InterPro" id="IPR010930">
    <property type="entry name" value="Flg_bb/hook_C_dom"/>
</dbReference>
<dbReference type="InterPro" id="IPR002371">
    <property type="entry name" value="FlgK"/>
</dbReference>
<proteinExistence type="inferred from homology"/>
<comment type="subcellular location">
    <subcellularLocation>
        <location evidence="1">Bacterial flagellum</location>
    </subcellularLocation>
    <subcellularLocation>
        <location evidence="2">Secreted</location>
    </subcellularLocation>
</comment>
<keyword evidence="10" id="KW-1185">Reference proteome</keyword>
<dbReference type="Pfam" id="PF22638">
    <property type="entry name" value="FlgK_D1"/>
    <property type="match status" value="1"/>
</dbReference>
<dbReference type="PANTHER" id="PTHR30033">
    <property type="entry name" value="FLAGELLAR HOOK-ASSOCIATED PROTEIN 1"/>
    <property type="match status" value="1"/>
</dbReference>
<keyword evidence="5" id="KW-0964">Secreted</keyword>
<evidence type="ECO:0000256" key="1">
    <source>
        <dbReference type="ARBA" id="ARBA00004365"/>
    </source>
</evidence>
<keyword evidence="9" id="KW-0969">Cilium</keyword>
<evidence type="ECO:0000256" key="2">
    <source>
        <dbReference type="ARBA" id="ARBA00004613"/>
    </source>
</evidence>
<evidence type="ECO:0000256" key="3">
    <source>
        <dbReference type="ARBA" id="ARBA00009677"/>
    </source>
</evidence>
<evidence type="ECO:0000313" key="9">
    <source>
        <dbReference type="EMBL" id="GAA0574884.1"/>
    </source>
</evidence>
<comment type="caution">
    <text evidence="9">The sequence shown here is derived from an EMBL/GenBank/DDBJ whole genome shotgun (WGS) entry which is preliminary data.</text>
</comment>
<organism evidence="9 10">
    <name type="scientific">Craurococcus roseus</name>
    <dbReference type="NCBI Taxonomy" id="77585"/>
    <lineage>
        <taxon>Bacteria</taxon>
        <taxon>Pseudomonadati</taxon>
        <taxon>Pseudomonadota</taxon>
        <taxon>Alphaproteobacteria</taxon>
        <taxon>Acetobacterales</taxon>
        <taxon>Acetobacteraceae</taxon>
        <taxon>Craurococcus</taxon>
    </lineage>
</organism>
<feature type="domain" description="Flagellar hook-associated protein FlgK helical" evidence="8">
    <location>
        <begin position="92"/>
        <end position="307"/>
    </location>
</feature>
<evidence type="ECO:0000256" key="4">
    <source>
        <dbReference type="ARBA" id="ARBA00016244"/>
    </source>
</evidence>
<name>A0ABN1EUI9_9PROT</name>
<evidence type="ECO:0000313" key="10">
    <source>
        <dbReference type="Proteomes" id="UP001501588"/>
    </source>
</evidence>
<dbReference type="SUPFAM" id="SSF64518">
    <property type="entry name" value="Phase 1 flagellin"/>
    <property type="match status" value="1"/>
</dbReference>
<feature type="domain" description="Flagellar basal-body/hook protein C-terminal" evidence="7">
    <location>
        <begin position="464"/>
        <end position="502"/>
    </location>
</feature>
<reference evidence="9 10" key="1">
    <citation type="journal article" date="2019" name="Int. J. Syst. Evol. Microbiol.">
        <title>The Global Catalogue of Microorganisms (GCM) 10K type strain sequencing project: providing services to taxonomists for standard genome sequencing and annotation.</title>
        <authorList>
            <consortium name="The Broad Institute Genomics Platform"/>
            <consortium name="The Broad Institute Genome Sequencing Center for Infectious Disease"/>
            <person name="Wu L."/>
            <person name="Ma J."/>
        </authorList>
    </citation>
    <scope>NUCLEOTIDE SEQUENCE [LARGE SCALE GENOMIC DNA]</scope>
    <source>
        <strain evidence="9 10">JCM 9933</strain>
    </source>
</reference>
<accession>A0ABN1EUI9</accession>
<protein>
    <recommendedName>
        <fullName evidence="4">Flagellar hook-associated protein 1</fullName>
    </recommendedName>
</protein>
<keyword evidence="9" id="KW-0282">Flagellum</keyword>
<gene>
    <name evidence="9" type="primary">flgK</name>
    <name evidence="9" type="ORF">GCM10009416_11940</name>
</gene>
<dbReference type="InterPro" id="IPR053927">
    <property type="entry name" value="FlgK_helical"/>
</dbReference>
<dbReference type="RefSeq" id="WP_343894263.1">
    <property type="nucleotide sequence ID" value="NZ_BAAAFZ010000010.1"/>
</dbReference>
<dbReference type="EMBL" id="BAAAFZ010000010">
    <property type="protein sequence ID" value="GAA0574884.1"/>
    <property type="molecule type" value="Genomic_DNA"/>
</dbReference>
<keyword evidence="6" id="KW-0975">Bacterial flagellum</keyword>
<evidence type="ECO:0000256" key="6">
    <source>
        <dbReference type="ARBA" id="ARBA00023143"/>
    </source>
</evidence>
<evidence type="ECO:0000259" key="7">
    <source>
        <dbReference type="Pfam" id="PF06429"/>
    </source>
</evidence>
<evidence type="ECO:0000256" key="5">
    <source>
        <dbReference type="ARBA" id="ARBA00022525"/>
    </source>
</evidence>
<evidence type="ECO:0000259" key="8">
    <source>
        <dbReference type="Pfam" id="PF22638"/>
    </source>
</evidence>
<dbReference type="Pfam" id="PF06429">
    <property type="entry name" value="Flg_bbr_C"/>
    <property type="match status" value="1"/>
</dbReference>
<keyword evidence="9" id="KW-0966">Cell projection</keyword>
<comment type="similarity">
    <text evidence="3">Belongs to the flagella basal body rod proteins family.</text>
</comment>